<keyword evidence="2" id="KW-0560">Oxidoreductase</keyword>
<dbReference type="RefSeq" id="WP_344910201.1">
    <property type="nucleotide sequence ID" value="NZ_BAABDL010000028.1"/>
</dbReference>
<dbReference type="Pfam" id="PF00724">
    <property type="entry name" value="Oxidored_FMN"/>
    <property type="match status" value="1"/>
</dbReference>
<keyword evidence="5" id="KW-1185">Reference proteome</keyword>
<dbReference type="PANTHER" id="PTHR43656">
    <property type="entry name" value="BINDING OXIDOREDUCTASE, PUTATIVE (AFU_ORTHOLOGUE AFUA_2G08260)-RELATED"/>
    <property type="match status" value="1"/>
</dbReference>
<keyword evidence="1" id="KW-0285">Flavoprotein</keyword>
<dbReference type="Proteomes" id="UP001501734">
    <property type="component" value="Unassembled WGS sequence"/>
</dbReference>
<sequence length="368" mass="41106">MAELKQSITFKRGLTLKNRIVMAPMTTSMSFFDGVITSDECAYYALRSGEVGAVITGAANVQANGKTWEGQLGVYHDRHITGLSKLAGSIKQNGTRAILQIFHGGRMTNSKILRGVQPVSASAVAAERSAAEIPRELLPDEILALIDDFKQATIRALKAGFDGVEIHGANTYLIQQFFSPHSNRRTDEWGGSREKRFKLINDLVDAVTSAVDQSGKKDFIVGYRFSPEEFETPGISLDDTLYLIDQLADKPLDYLHISINDYQRISVSEVYQEKPMINYIYQAINGRVPFIGVGDIRSKQQADEVLTTADLVALGRALLIEPHWVDKVFDKKTELIRTEINKYDREELLLGNGVWSFMEGLMPERLIE</sequence>
<dbReference type="EMBL" id="BAABDL010000028">
    <property type="protein sequence ID" value="GAA4061849.1"/>
    <property type="molecule type" value="Genomic_DNA"/>
</dbReference>
<accession>A0ABP7V949</accession>
<dbReference type="CDD" id="cd04735">
    <property type="entry name" value="OYE_like_4_FMN"/>
    <property type="match status" value="1"/>
</dbReference>
<comment type="caution">
    <text evidence="4">The sequence shown here is derived from an EMBL/GenBank/DDBJ whole genome shotgun (WGS) entry which is preliminary data.</text>
</comment>
<evidence type="ECO:0000313" key="5">
    <source>
        <dbReference type="Proteomes" id="UP001501734"/>
    </source>
</evidence>
<organism evidence="4 5">
    <name type="scientific">Amphibacillus indicireducens</name>
    <dbReference type="NCBI Taxonomy" id="1076330"/>
    <lineage>
        <taxon>Bacteria</taxon>
        <taxon>Bacillati</taxon>
        <taxon>Bacillota</taxon>
        <taxon>Bacilli</taxon>
        <taxon>Bacillales</taxon>
        <taxon>Bacillaceae</taxon>
        <taxon>Amphibacillus</taxon>
    </lineage>
</organism>
<dbReference type="InterPro" id="IPR013785">
    <property type="entry name" value="Aldolase_TIM"/>
</dbReference>
<evidence type="ECO:0000256" key="1">
    <source>
        <dbReference type="ARBA" id="ARBA00022630"/>
    </source>
</evidence>
<dbReference type="Gene3D" id="3.20.20.70">
    <property type="entry name" value="Aldolase class I"/>
    <property type="match status" value="1"/>
</dbReference>
<dbReference type="InterPro" id="IPR051799">
    <property type="entry name" value="NADH_flavin_oxidoreductase"/>
</dbReference>
<evidence type="ECO:0000259" key="3">
    <source>
        <dbReference type="Pfam" id="PF00724"/>
    </source>
</evidence>
<name>A0ABP7V949_9BACI</name>
<protein>
    <submittedName>
        <fullName evidence="4">NADH-dependent flavin oxidoreductase</fullName>
    </submittedName>
</protein>
<dbReference type="PANTHER" id="PTHR43656:SF2">
    <property type="entry name" value="BINDING OXIDOREDUCTASE, PUTATIVE (AFU_ORTHOLOGUE AFUA_2G08260)-RELATED"/>
    <property type="match status" value="1"/>
</dbReference>
<proteinExistence type="predicted"/>
<evidence type="ECO:0000313" key="4">
    <source>
        <dbReference type="EMBL" id="GAA4061849.1"/>
    </source>
</evidence>
<reference evidence="5" key="1">
    <citation type="journal article" date="2019" name="Int. J. Syst. Evol. Microbiol.">
        <title>The Global Catalogue of Microorganisms (GCM) 10K type strain sequencing project: providing services to taxonomists for standard genome sequencing and annotation.</title>
        <authorList>
            <consortium name="The Broad Institute Genomics Platform"/>
            <consortium name="The Broad Institute Genome Sequencing Center for Infectious Disease"/>
            <person name="Wu L."/>
            <person name="Ma J."/>
        </authorList>
    </citation>
    <scope>NUCLEOTIDE SEQUENCE [LARGE SCALE GENOMIC DNA]</scope>
    <source>
        <strain evidence="5">JCM 17250</strain>
    </source>
</reference>
<gene>
    <name evidence="4" type="ORF">GCM10022410_06040</name>
</gene>
<dbReference type="SUPFAM" id="SSF51395">
    <property type="entry name" value="FMN-linked oxidoreductases"/>
    <property type="match status" value="1"/>
</dbReference>
<dbReference type="InterPro" id="IPR001155">
    <property type="entry name" value="OxRdtase_FMN_N"/>
</dbReference>
<evidence type="ECO:0000256" key="2">
    <source>
        <dbReference type="ARBA" id="ARBA00023002"/>
    </source>
</evidence>
<feature type="domain" description="NADH:flavin oxidoreductase/NADH oxidase N-terminal" evidence="3">
    <location>
        <begin position="7"/>
        <end position="328"/>
    </location>
</feature>